<evidence type="ECO:0000313" key="3">
    <source>
        <dbReference type="EMBL" id="KXS14721.1"/>
    </source>
</evidence>
<name>A0A139AD46_GONPJ</name>
<feature type="coiled-coil region" evidence="1">
    <location>
        <begin position="39"/>
        <end position="76"/>
    </location>
</feature>
<organism evidence="3 4">
    <name type="scientific">Gonapodya prolifera (strain JEL478)</name>
    <name type="common">Monoblepharis prolifera</name>
    <dbReference type="NCBI Taxonomy" id="1344416"/>
    <lineage>
        <taxon>Eukaryota</taxon>
        <taxon>Fungi</taxon>
        <taxon>Fungi incertae sedis</taxon>
        <taxon>Chytridiomycota</taxon>
        <taxon>Chytridiomycota incertae sedis</taxon>
        <taxon>Monoblepharidomycetes</taxon>
        <taxon>Monoblepharidales</taxon>
        <taxon>Gonapodyaceae</taxon>
        <taxon>Gonapodya</taxon>
    </lineage>
</organism>
<evidence type="ECO:0000256" key="2">
    <source>
        <dbReference type="SAM" id="MobiDB-lite"/>
    </source>
</evidence>
<reference evidence="3 4" key="1">
    <citation type="journal article" date="2015" name="Genome Biol. Evol.">
        <title>Phylogenomic analyses indicate that early fungi evolved digesting cell walls of algal ancestors of land plants.</title>
        <authorList>
            <person name="Chang Y."/>
            <person name="Wang S."/>
            <person name="Sekimoto S."/>
            <person name="Aerts A.L."/>
            <person name="Choi C."/>
            <person name="Clum A."/>
            <person name="LaButti K.M."/>
            <person name="Lindquist E.A."/>
            <person name="Yee Ngan C."/>
            <person name="Ohm R.A."/>
            <person name="Salamov A.A."/>
            <person name="Grigoriev I.V."/>
            <person name="Spatafora J.W."/>
            <person name="Berbee M.L."/>
        </authorList>
    </citation>
    <scope>NUCLEOTIDE SEQUENCE [LARGE SCALE GENOMIC DNA]</scope>
    <source>
        <strain evidence="3 4">JEL478</strain>
    </source>
</reference>
<dbReference type="Proteomes" id="UP000070544">
    <property type="component" value="Unassembled WGS sequence"/>
</dbReference>
<feature type="region of interest" description="Disordered" evidence="2">
    <location>
        <begin position="209"/>
        <end position="246"/>
    </location>
</feature>
<sequence length="441" mass="49966">MSTDTLVVRRKSCDPASDSPDEDETELEGTLRRETIESLKRYEAMQVEKEARRRQLEELEAQAAEAEVEWQQKRQALEGYAIREHAGVRTLVRERTESHRRVKERSLELALAARNVAEKAKGVKGSRETVRLAPLDYIATQLITTMICLQDAGCTDEAAEAEVYRWEVEDCVELIAAARDFEASLTTMHSSCGLFELARVADKHSLRITPSSSPTSLVRDDAVSKKRYRTASTSHGSLEQLQRPTDPMTRSLITRNARITIGRDRVATRNQETTKRRARTTKTIASEALKGMTRWRSLKNGIQSVREPSQGLLPLPKQMSLYCWKSVVTVKNDMQLFLIEMLRNRTVPRIVKLVTVIRIAPFEFRSMPFQASLALLHRIVQTAKRSRRHQGVSLFPGQHDSVLELHAYKAVDSGWRDAWRRAGSAQGILCQWGTQCGLGLN</sequence>
<dbReference type="EMBL" id="KQ965767">
    <property type="protein sequence ID" value="KXS14721.1"/>
    <property type="molecule type" value="Genomic_DNA"/>
</dbReference>
<dbReference type="AlphaFoldDB" id="A0A139AD46"/>
<evidence type="ECO:0000256" key="1">
    <source>
        <dbReference type="SAM" id="Coils"/>
    </source>
</evidence>
<evidence type="ECO:0000313" key="4">
    <source>
        <dbReference type="Proteomes" id="UP000070544"/>
    </source>
</evidence>
<accession>A0A139AD46</accession>
<keyword evidence="1" id="KW-0175">Coiled coil</keyword>
<keyword evidence="4" id="KW-1185">Reference proteome</keyword>
<feature type="compositionally biased region" description="Polar residues" evidence="2">
    <location>
        <begin position="230"/>
        <end position="243"/>
    </location>
</feature>
<protein>
    <submittedName>
        <fullName evidence="3">Uncharacterized protein</fullName>
    </submittedName>
</protein>
<proteinExistence type="predicted"/>
<gene>
    <name evidence="3" type="ORF">M427DRAFT_70488</name>
</gene>
<feature type="region of interest" description="Disordered" evidence="2">
    <location>
        <begin position="1"/>
        <end position="32"/>
    </location>
</feature>